<evidence type="ECO:0000313" key="3">
    <source>
        <dbReference type="Proteomes" id="UP000652761"/>
    </source>
</evidence>
<reference evidence="2" key="1">
    <citation type="submission" date="2017-07" db="EMBL/GenBank/DDBJ databases">
        <title>Taro Niue Genome Assembly and Annotation.</title>
        <authorList>
            <person name="Atibalentja N."/>
            <person name="Keating K."/>
            <person name="Fields C.J."/>
        </authorList>
    </citation>
    <scope>NUCLEOTIDE SEQUENCE</scope>
    <source>
        <strain evidence="2">Niue_2</strain>
        <tissue evidence="2">Leaf</tissue>
    </source>
</reference>
<proteinExistence type="predicted"/>
<comment type="caution">
    <text evidence="2">The sequence shown here is derived from an EMBL/GenBank/DDBJ whole genome shotgun (WGS) entry which is preliminary data.</text>
</comment>
<dbReference type="EMBL" id="NMUH01001846">
    <property type="protein sequence ID" value="MQL95870.1"/>
    <property type="molecule type" value="Genomic_DNA"/>
</dbReference>
<protein>
    <submittedName>
        <fullName evidence="2">Uncharacterized protein</fullName>
    </submittedName>
</protein>
<name>A0A843VQP1_COLES</name>
<feature type="transmembrane region" description="Helical" evidence="1">
    <location>
        <begin position="245"/>
        <end position="263"/>
    </location>
</feature>
<keyword evidence="1" id="KW-0472">Membrane</keyword>
<keyword evidence="1" id="KW-1133">Transmembrane helix</keyword>
<keyword evidence="1" id="KW-0812">Transmembrane</keyword>
<accession>A0A843VQP1</accession>
<evidence type="ECO:0000256" key="1">
    <source>
        <dbReference type="SAM" id="Phobius"/>
    </source>
</evidence>
<sequence length="272" mass="30934">RSTGQLDNSLVGKLAHDPLLLLFFVRGVEDEGIHLHFYLGDGLGLFAPEDYNLAEVRQAEFLTGKYGRLLSSSTTLSSSSITALICRHSGFVGQRWSGPTGLLDNPPVGELACDLFLFFFFFVRRVEDEGIHPHFYFGNRLGLFAPKDYDFIEAWRAWLLAGRQEDGQFFGQRQFLAFLCPLEHLMKPAFESDLALHLFPRDIFVQRDAPGRTGGDIFLQLIDELLQILEWGQLHWSTCFFRRRFRFFCLFFSCFFACAILSGDGSSTCPAT</sequence>
<dbReference type="Proteomes" id="UP000652761">
    <property type="component" value="Unassembled WGS sequence"/>
</dbReference>
<organism evidence="2 3">
    <name type="scientific">Colocasia esculenta</name>
    <name type="common">Wild taro</name>
    <name type="synonym">Arum esculentum</name>
    <dbReference type="NCBI Taxonomy" id="4460"/>
    <lineage>
        <taxon>Eukaryota</taxon>
        <taxon>Viridiplantae</taxon>
        <taxon>Streptophyta</taxon>
        <taxon>Embryophyta</taxon>
        <taxon>Tracheophyta</taxon>
        <taxon>Spermatophyta</taxon>
        <taxon>Magnoliopsida</taxon>
        <taxon>Liliopsida</taxon>
        <taxon>Araceae</taxon>
        <taxon>Aroideae</taxon>
        <taxon>Colocasieae</taxon>
        <taxon>Colocasia</taxon>
    </lineage>
</organism>
<feature type="non-terminal residue" evidence="2">
    <location>
        <position position="1"/>
    </location>
</feature>
<gene>
    <name evidence="2" type="ORF">Taro_028536</name>
</gene>
<keyword evidence="3" id="KW-1185">Reference proteome</keyword>
<feature type="non-terminal residue" evidence="2">
    <location>
        <position position="272"/>
    </location>
</feature>
<dbReference type="AlphaFoldDB" id="A0A843VQP1"/>
<evidence type="ECO:0000313" key="2">
    <source>
        <dbReference type="EMBL" id="MQL95870.1"/>
    </source>
</evidence>